<keyword evidence="4" id="KW-0472">Membrane</keyword>
<dbReference type="Gene3D" id="1.10.10.60">
    <property type="entry name" value="Homeodomain-like"/>
    <property type="match status" value="1"/>
</dbReference>
<dbReference type="AlphaFoldDB" id="A0A1E5T0T7"/>
<evidence type="ECO:0000313" key="7">
    <source>
        <dbReference type="Proteomes" id="UP000095552"/>
    </source>
</evidence>
<keyword evidence="3" id="KW-0804">Transcription</keyword>
<dbReference type="RefSeq" id="WP_069836422.1">
    <property type="nucleotide sequence ID" value="NZ_MDGQ01000005.1"/>
</dbReference>
<reference evidence="6 7" key="1">
    <citation type="submission" date="2016-08" db="EMBL/GenBank/DDBJ databases">
        <title>Draft genome of Fabibacter sp. strain SK-8.</title>
        <authorList>
            <person name="Wong S.-K."/>
            <person name="Hamasaki K."/>
            <person name="Yoshizawa S."/>
        </authorList>
    </citation>
    <scope>NUCLEOTIDE SEQUENCE [LARGE SCALE GENOMIC DNA]</scope>
    <source>
        <strain evidence="6 7">SK-8</strain>
    </source>
</reference>
<keyword evidence="7" id="KW-1185">Reference proteome</keyword>
<dbReference type="PROSITE" id="PS00041">
    <property type="entry name" value="HTH_ARAC_FAMILY_1"/>
    <property type="match status" value="1"/>
</dbReference>
<dbReference type="InterPro" id="IPR018060">
    <property type="entry name" value="HTH_AraC"/>
</dbReference>
<feature type="transmembrane region" description="Helical" evidence="4">
    <location>
        <begin position="154"/>
        <end position="174"/>
    </location>
</feature>
<dbReference type="PANTHER" id="PTHR43280">
    <property type="entry name" value="ARAC-FAMILY TRANSCRIPTIONAL REGULATOR"/>
    <property type="match status" value="1"/>
</dbReference>
<evidence type="ECO:0000313" key="6">
    <source>
        <dbReference type="EMBL" id="OEK04917.1"/>
    </source>
</evidence>
<dbReference type="PRINTS" id="PR00032">
    <property type="entry name" value="HTHARAC"/>
</dbReference>
<dbReference type="STRING" id="1563681.BFP71_15895"/>
<dbReference type="GO" id="GO:0043565">
    <property type="term" value="F:sequence-specific DNA binding"/>
    <property type="evidence" value="ECO:0007669"/>
    <property type="project" value="InterPro"/>
</dbReference>
<accession>A0A1E5T0T7</accession>
<gene>
    <name evidence="6" type="ORF">BFP71_15895</name>
</gene>
<organism evidence="6 7">
    <name type="scientific">Roseivirga misakiensis</name>
    <dbReference type="NCBI Taxonomy" id="1563681"/>
    <lineage>
        <taxon>Bacteria</taxon>
        <taxon>Pseudomonadati</taxon>
        <taxon>Bacteroidota</taxon>
        <taxon>Cytophagia</taxon>
        <taxon>Cytophagales</taxon>
        <taxon>Roseivirgaceae</taxon>
        <taxon>Roseivirga</taxon>
    </lineage>
</organism>
<evidence type="ECO:0000256" key="3">
    <source>
        <dbReference type="ARBA" id="ARBA00023163"/>
    </source>
</evidence>
<feature type="transmembrane region" description="Helical" evidence="4">
    <location>
        <begin position="122"/>
        <end position="145"/>
    </location>
</feature>
<keyword evidence="2" id="KW-0238">DNA-binding</keyword>
<feature type="transmembrane region" description="Helical" evidence="4">
    <location>
        <begin position="96"/>
        <end position="116"/>
    </location>
</feature>
<keyword evidence="4" id="KW-1133">Transmembrane helix</keyword>
<dbReference type="SUPFAM" id="SSF46689">
    <property type="entry name" value="Homeodomain-like"/>
    <property type="match status" value="1"/>
</dbReference>
<dbReference type="Pfam" id="PF12833">
    <property type="entry name" value="HTH_18"/>
    <property type="match status" value="1"/>
</dbReference>
<dbReference type="SMART" id="SM00342">
    <property type="entry name" value="HTH_ARAC"/>
    <property type="match status" value="1"/>
</dbReference>
<feature type="transmembrane region" description="Helical" evidence="4">
    <location>
        <begin position="6"/>
        <end position="27"/>
    </location>
</feature>
<feature type="transmembrane region" description="Helical" evidence="4">
    <location>
        <begin position="34"/>
        <end position="53"/>
    </location>
</feature>
<dbReference type="PROSITE" id="PS01124">
    <property type="entry name" value="HTH_ARAC_FAMILY_2"/>
    <property type="match status" value="1"/>
</dbReference>
<dbReference type="InterPro" id="IPR018062">
    <property type="entry name" value="HTH_AraC-typ_CS"/>
</dbReference>
<dbReference type="PANTHER" id="PTHR43280:SF29">
    <property type="entry name" value="ARAC-FAMILY TRANSCRIPTIONAL REGULATOR"/>
    <property type="match status" value="1"/>
</dbReference>
<dbReference type="InterPro" id="IPR020449">
    <property type="entry name" value="Tscrpt_reg_AraC-type_HTH"/>
</dbReference>
<evidence type="ECO:0000256" key="1">
    <source>
        <dbReference type="ARBA" id="ARBA00023015"/>
    </source>
</evidence>
<dbReference type="EMBL" id="MDGQ01000005">
    <property type="protein sequence ID" value="OEK04917.1"/>
    <property type="molecule type" value="Genomic_DNA"/>
</dbReference>
<feature type="transmembrane region" description="Helical" evidence="4">
    <location>
        <begin position="186"/>
        <end position="204"/>
    </location>
</feature>
<sequence length="343" mass="39253">MEVKIDVWIILFIAATAQGMFLTLMLFQRAKGRQLVLASLMLLFTVTIAYYVTFWTGISQHISRHFQIILTFIWLFGPLFYGYARSEVQHKLPKSLWVHLLPFLLVNMAVYLVPLFNVSFRYYGLFTSIGSFHVLGYALGTYWMLRKSKVSKSLLLTSFSFLGYAICLISYYVLSWTGVLQLTHDYLVSIGMTVFIYLIGYRGFKNPNLINSKQPNKYQKSLLSHQSLLDIMKKVDALLIDEKLFLDGELKLSSISQKTGFSSHDISQAINVIKGHGFSDYVNKMRVDQAVLLMNSSAYEKEKLIAIAFESGFNNKTSFLNAFKKHTGRTPSEFRKSIYSQAS</sequence>
<keyword evidence="1" id="KW-0805">Transcription regulation</keyword>
<evidence type="ECO:0000256" key="4">
    <source>
        <dbReference type="SAM" id="Phobius"/>
    </source>
</evidence>
<dbReference type="OrthoDB" id="5492415at2"/>
<feature type="domain" description="HTH araC/xylS-type" evidence="5">
    <location>
        <begin position="234"/>
        <end position="337"/>
    </location>
</feature>
<dbReference type="InterPro" id="IPR009057">
    <property type="entry name" value="Homeodomain-like_sf"/>
</dbReference>
<dbReference type="Proteomes" id="UP000095552">
    <property type="component" value="Unassembled WGS sequence"/>
</dbReference>
<evidence type="ECO:0000256" key="2">
    <source>
        <dbReference type="ARBA" id="ARBA00023125"/>
    </source>
</evidence>
<protein>
    <recommendedName>
        <fullName evidence="5">HTH araC/xylS-type domain-containing protein</fullName>
    </recommendedName>
</protein>
<proteinExistence type="predicted"/>
<feature type="transmembrane region" description="Helical" evidence="4">
    <location>
        <begin position="65"/>
        <end position="84"/>
    </location>
</feature>
<comment type="caution">
    <text evidence="6">The sequence shown here is derived from an EMBL/GenBank/DDBJ whole genome shotgun (WGS) entry which is preliminary data.</text>
</comment>
<evidence type="ECO:0000259" key="5">
    <source>
        <dbReference type="PROSITE" id="PS01124"/>
    </source>
</evidence>
<keyword evidence="4" id="KW-0812">Transmembrane</keyword>
<name>A0A1E5T0T7_9BACT</name>
<dbReference type="GO" id="GO:0003700">
    <property type="term" value="F:DNA-binding transcription factor activity"/>
    <property type="evidence" value="ECO:0007669"/>
    <property type="project" value="InterPro"/>
</dbReference>